<evidence type="ECO:0000313" key="11">
    <source>
        <dbReference type="EMBL" id="KMO95318.1"/>
    </source>
</evidence>
<dbReference type="GO" id="GO:0008233">
    <property type="term" value="F:peptidase activity"/>
    <property type="evidence" value="ECO:0007669"/>
    <property type="project" value="UniProtKB-KW"/>
</dbReference>
<organism evidence="11 12">
    <name type="scientific">Streptomyces roseus</name>
    <dbReference type="NCBI Taxonomy" id="66430"/>
    <lineage>
        <taxon>Bacteria</taxon>
        <taxon>Bacillati</taxon>
        <taxon>Actinomycetota</taxon>
        <taxon>Actinomycetes</taxon>
        <taxon>Kitasatosporales</taxon>
        <taxon>Streptomycetaceae</taxon>
        <taxon>Streptomyces</taxon>
    </lineage>
</organism>
<keyword evidence="6 8" id="KW-0722">Serine protease inhibitor</keyword>
<dbReference type="InterPro" id="IPR036819">
    <property type="entry name" value="Subtilisin_inhibitor-like_sf"/>
</dbReference>
<accession>A0A0J6XKV6</accession>
<evidence type="ECO:0000256" key="2">
    <source>
        <dbReference type="ARBA" id="ARBA00010472"/>
    </source>
</evidence>
<dbReference type="EMBL" id="LFML01000102">
    <property type="protein sequence ID" value="KMO95318.1"/>
    <property type="molecule type" value="Genomic_DNA"/>
</dbReference>
<comment type="similarity">
    <text evidence="2 8">Belongs to the protease inhibitor I16 (SSI) family.</text>
</comment>
<evidence type="ECO:0000256" key="7">
    <source>
        <dbReference type="ARBA" id="ARBA00023157"/>
    </source>
</evidence>
<dbReference type="STRING" id="66430.ACS04_23925"/>
<keyword evidence="7" id="KW-1015">Disulfide bond</keyword>
<dbReference type="SUPFAM" id="SSF55399">
    <property type="entry name" value="Subtilisin inhibitor"/>
    <property type="match status" value="1"/>
</dbReference>
<evidence type="ECO:0000256" key="3">
    <source>
        <dbReference type="ARBA" id="ARBA00011738"/>
    </source>
</evidence>
<evidence type="ECO:0000256" key="4">
    <source>
        <dbReference type="ARBA" id="ARBA00022525"/>
    </source>
</evidence>
<name>A0A0J6XKV6_9ACTN</name>
<comment type="subunit">
    <text evidence="3">Homodimer.</text>
</comment>
<evidence type="ECO:0000256" key="1">
    <source>
        <dbReference type="ARBA" id="ARBA00004613"/>
    </source>
</evidence>
<dbReference type="GO" id="GO:0004867">
    <property type="term" value="F:serine-type endopeptidase inhibitor activity"/>
    <property type="evidence" value="ECO:0007669"/>
    <property type="project" value="UniProtKB-KW"/>
</dbReference>
<gene>
    <name evidence="11" type="ORF">ACS04_23925</name>
</gene>
<comment type="caution">
    <text evidence="11">The sequence shown here is derived from an EMBL/GenBank/DDBJ whole genome shotgun (WGS) entry which is preliminary data.</text>
</comment>
<dbReference type="Gene3D" id="3.30.350.10">
    <property type="entry name" value="Subtilisin inhibitor-like"/>
    <property type="match status" value="1"/>
</dbReference>
<dbReference type="Proteomes" id="UP000035932">
    <property type="component" value="Unassembled WGS sequence"/>
</dbReference>
<dbReference type="InterPro" id="IPR020054">
    <property type="entry name" value="Prot_inh_SSI_I16_CS"/>
</dbReference>
<keyword evidence="12" id="KW-1185">Reference proteome</keyword>
<proteinExistence type="inferred from homology"/>
<dbReference type="GO" id="GO:0005576">
    <property type="term" value="C:extracellular region"/>
    <property type="evidence" value="ECO:0007669"/>
    <property type="project" value="UniProtKB-SubCell"/>
</dbReference>
<evidence type="ECO:0000256" key="5">
    <source>
        <dbReference type="ARBA" id="ARBA00022690"/>
    </source>
</evidence>
<dbReference type="Pfam" id="PF00720">
    <property type="entry name" value="SSI"/>
    <property type="match status" value="1"/>
</dbReference>
<keyword evidence="11" id="KW-0378">Hydrolase</keyword>
<keyword evidence="9" id="KW-0732">Signal</keyword>
<dbReference type="PATRIC" id="fig|66430.4.peg.261"/>
<evidence type="ECO:0000259" key="10">
    <source>
        <dbReference type="Pfam" id="PF00720"/>
    </source>
</evidence>
<feature type="domain" description="Subtilisin inhibitor" evidence="10">
    <location>
        <begin position="32"/>
        <end position="123"/>
    </location>
</feature>
<dbReference type="GO" id="GO:0006508">
    <property type="term" value="P:proteolysis"/>
    <property type="evidence" value="ECO:0007669"/>
    <property type="project" value="UniProtKB-KW"/>
</dbReference>
<evidence type="ECO:0000256" key="6">
    <source>
        <dbReference type="ARBA" id="ARBA00022900"/>
    </source>
</evidence>
<keyword evidence="4" id="KW-0964">Secreted</keyword>
<sequence>MRHRIAAVTAAALLPLAGATGIAEAQPASLYAPSAVVLAVAPGQDNAAVSRAVALSCAPTAQGTHPDPQAACAALAAAGGSLNGLLASPDRNRACPMHYDPVTITADGVWKGSRISWKHTFSNACTMAATLNGNAAYSF</sequence>
<reference evidence="11 12" key="1">
    <citation type="submission" date="2015-06" db="EMBL/GenBank/DDBJ databases">
        <title>Recapitulation of the evolution of biosynthetic gene clusters reveals hidden chemical diversity on bacterial genomes.</title>
        <authorList>
            <person name="Cruz-Morales P."/>
            <person name="Martinez-Guerrero C."/>
            <person name="Morales-Escalante M.A."/>
            <person name="Yanez-Guerra L.A."/>
            <person name="Kopp J.F."/>
            <person name="Feldmann J."/>
            <person name="Ramos-Aboites H.E."/>
            <person name="Barona-Gomez F."/>
        </authorList>
    </citation>
    <scope>NUCLEOTIDE SEQUENCE [LARGE SCALE GENOMIC DNA]</scope>
    <source>
        <strain evidence="11 12">ATCC 31245</strain>
    </source>
</reference>
<dbReference type="AlphaFoldDB" id="A0A0J6XKV6"/>
<evidence type="ECO:0000256" key="8">
    <source>
        <dbReference type="RuleBase" id="RU003471"/>
    </source>
</evidence>
<dbReference type="PROSITE" id="PS00999">
    <property type="entry name" value="SSI"/>
    <property type="match status" value="1"/>
</dbReference>
<dbReference type="InterPro" id="IPR023549">
    <property type="entry name" value="Subtilisin_inhibitor"/>
</dbReference>
<keyword evidence="5 8" id="KW-0646">Protease inhibitor</keyword>
<feature type="chain" id="PRO_5005284238" evidence="9">
    <location>
        <begin position="26"/>
        <end position="139"/>
    </location>
</feature>
<dbReference type="PRINTS" id="PR00294">
    <property type="entry name" value="SSBTLNINHBTR"/>
</dbReference>
<evidence type="ECO:0000256" key="9">
    <source>
        <dbReference type="SAM" id="SignalP"/>
    </source>
</evidence>
<protein>
    <submittedName>
        <fullName evidence="11">Serine protease</fullName>
    </submittedName>
</protein>
<comment type="subcellular location">
    <subcellularLocation>
        <location evidence="1">Secreted</location>
    </subcellularLocation>
</comment>
<evidence type="ECO:0000313" key="12">
    <source>
        <dbReference type="Proteomes" id="UP000035932"/>
    </source>
</evidence>
<dbReference type="InterPro" id="IPR000691">
    <property type="entry name" value="Prot_inh_I16_SSI"/>
</dbReference>
<feature type="signal peptide" evidence="9">
    <location>
        <begin position="1"/>
        <end position="25"/>
    </location>
</feature>
<keyword evidence="11" id="KW-0645">Protease</keyword>